<reference evidence="1 2" key="1">
    <citation type="journal article" date="2019" name="Commun. Biol.">
        <title>The bagworm genome reveals a unique fibroin gene that provides high tensile strength.</title>
        <authorList>
            <person name="Kono N."/>
            <person name="Nakamura H."/>
            <person name="Ohtoshi R."/>
            <person name="Tomita M."/>
            <person name="Numata K."/>
            <person name="Arakawa K."/>
        </authorList>
    </citation>
    <scope>NUCLEOTIDE SEQUENCE [LARGE SCALE GENOMIC DNA]</scope>
</reference>
<dbReference type="OrthoDB" id="5987936at2759"/>
<dbReference type="Proteomes" id="UP000299102">
    <property type="component" value="Unassembled WGS sequence"/>
</dbReference>
<dbReference type="SUPFAM" id="SSF81321">
    <property type="entry name" value="Family A G protein-coupled receptor-like"/>
    <property type="match status" value="1"/>
</dbReference>
<protein>
    <recommendedName>
        <fullName evidence="3">G-protein coupled receptors family 1 profile domain-containing protein</fullName>
    </recommendedName>
</protein>
<dbReference type="AlphaFoldDB" id="A0A4C1YR39"/>
<evidence type="ECO:0008006" key="3">
    <source>
        <dbReference type="Google" id="ProtNLM"/>
    </source>
</evidence>
<sequence length="163" mass="17760">MELGSVLRFYAATGCALDANFTNEGLRNVKVISVDYDSRQLTEKIAITVSCVFAFHRYTHLIEQSDAVTCLALLTHVLCYANSAVNPLIYNFMSGERVRTHARASYLNGIHINVQLATTNRAAITNVTRRRGTTSPGRNEDLARVLKPESGGGGGLCLAVDVQ</sequence>
<organism evidence="1 2">
    <name type="scientific">Eumeta variegata</name>
    <name type="common">Bagworm moth</name>
    <name type="synonym">Eumeta japonica</name>
    <dbReference type="NCBI Taxonomy" id="151549"/>
    <lineage>
        <taxon>Eukaryota</taxon>
        <taxon>Metazoa</taxon>
        <taxon>Ecdysozoa</taxon>
        <taxon>Arthropoda</taxon>
        <taxon>Hexapoda</taxon>
        <taxon>Insecta</taxon>
        <taxon>Pterygota</taxon>
        <taxon>Neoptera</taxon>
        <taxon>Endopterygota</taxon>
        <taxon>Lepidoptera</taxon>
        <taxon>Glossata</taxon>
        <taxon>Ditrysia</taxon>
        <taxon>Tineoidea</taxon>
        <taxon>Psychidae</taxon>
        <taxon>Oiketicinae</taxon>
        <taxon>Eumeta</taxon>
    </lineage>
</organism>
<accession>A0A4C1YR39</accession>
<dbReference type="Gene3D" id="1.20.1070.10">
    <property type="entry name" value="Rhodopsin 7-helix transmembrane proteins"/>
    <property type="match status" value="1"/>
</dbReference>
<evidence type="ECO:0000313" key="2">
    <source>
        <dbReference type="Proteomes" id="UP000299102"/>
    </source>
</evidence>
<dbReference type="EMBL" id="BGZK01001376">
    <property type="protein sequence ID" value="GBP78608.1"/>
    <property type="molecule type" value="Genomic_DNA"/>
</dbReference>
<gene>
    <name evidence="1" type="ORF">EVAR_65036_1</name>
</gene>
<evidence type="ECO:0000313" key="1">
    <source>
        <dbReference type="EMBL" id="GBP78608.1"/>
    </source>
</evidence>
<comment type="caution">
    <text evidence="1">The sequence shown here is derived from an EMBL/GenBank/DDBJ whole genome shotgun (WGS) entry which is preliminary data.</text>
</comment>
<keyword evidence="2" id="KW-1185">Reference proteome</keyword>
<proteinExistence type="predicted"/>
<name>A0A4C1YR39_EUMVA</name>